<evidence type="ECO:0000313" key="3">
    <source>
        <dbReference type="Proteomes" id="UP000594873"/>
    </source>
</evidence>
<feature type="signal peptide" evidence="1">
    <location>
        <begin position="1"/>
        <end position="20"/>
    </location>
</feature>
<feature type="chain" id="PRO_5032520010" description="Glycine zipper domain-containing protein" evidence="1">
    <location>
        <begin position="21"/>
        <end position="103"/>
    </location>
</feature>
<dbReference type="Proteomes" id="UP000594873">
    <property type="component" value="Chromosome"/>
</dbReference>
<proteinExistence type="predicted"/>
<organism evidence="2 3">
    <name type="scientific">Allosphingosinicella flava</name>
    <dbReference type="NCBI Taxonomy" id="2771430"/>
    <lineage>
        <taxon>Bacteria</taxon>
        <taxon>Pseudomonadati</taxon>
        <taxon>Pseudomonadota</taxon>
        <taxon>Alphaproteobacteria</taxon>
        <taxon>Sphingomonadales</taxon>
        <taxon>Sphingomonadaceae</taxon>
        <taxon>Allosphingosinicella</taxon>
    </lineage>
</organism>
<keyword evidence="1" id="KW-0732">Signal</keyword>
<dbReference type="KEGG" id="sflv:IC614_04685"/>
<dbReference type="AlphaFoldDB" id="A0A7T2LMT3"/>
<evidence type="ECO:0000256" key="1">
    <source>
        <dbReference type="SAM" id="SignalP"/>
    </source>
</evidence>
<reference evidence="2 3" key="1">
    <citation type="submission" date="2020-11" db="EMBL/GenBank/DDBJ databases">
        <title>Genome seq and assembly of Sphingosinicella sp.</title>
        <authorList>
            <person name="Chhetri G."/>
        </authorList>
    </citation>
    <scope>NUCLEOTIDE SEQUENCE [LARGE SCALE GENOMIC DNA]</scope>
    <source>
        <strain evidence="2 3">UDD2</strain>
    </source>
</reference>
<gene>
    <name evidence="2" type="ORF">IC614_04685</name>
</gene>
<accession>A0A7T2LMT3</accession>
<name>A0A7T2LMT3_9SPHN</name>
<evidence type="ECO:0008006" key="4">
    <source>
        <dbReference type="Google" id="ProtNLM"/>
    </source>
</evidence>
<keyword evidence="3" id="KW-1185">Reference proteome</keyword>
<protein>
    <recommendedName>
        <fullName evidence="4">Glycine zipper domain-containing protein</fullName>
    </recommendedName>
</protein>
<dbReference type="RefSeq" id="WP_200972747.1">
    <property type="nucleotide sequence ID" value="NZ_CP065592.1"/>
</dbReference>
<dbReference type="PROSITE" id="PS51257">
    <property type="entry name" value="PROKAR_LIPOPROTEIN"/>
    <property type="match status" value="1"/>
</dbReference>
<evidence type="ECO:0000313" key="2">
    <source>
        <dbReference type="EMBL" id="QPQ55886.1"/>
    </source>
</evidence>
<sequence length="103" mass="10283">MRKIGLMAAMFAASTLGACATDTDPALRGGATGAAIGAAVGAGVGAAVDGVSVEEGVAAGAVGGAIVGAVSSSQRRYAWDYDGRCYYVDGNGYRQYVDPDRCR</sequence>
<dbReference type="EMBL" id="CP065592">
    <property type="protein sequence ID" value="QPQ55886.1"/>
    <property type="molecule type" value="Genomic_DNA"/>
</dbReference>